<dbReference type="Proteomes" id="UP001224890">
    <property type="component" value="Unassembled WGS sequence"/>
</dbReference>
<dbReference type="RefSeq" id="XP_060432093.1">
    <property type="nucleotide sequence ID" value="XM_060572099.1"/>
</dbReference>
<accession>A0AAJ0AQA5</accession>
<dbReference type="GeneID" id="85456625"/>
<evidence type="ECO:0000313" key="2">
    <source>
        <dbReference type="Proteomes" id="UP001224890"/>
    </source>
</evidence>
<protein>
    <submittedName>
        <fullName evidence="1">Uncharacterized protein</fullName>
    </submittedName>
</protein>
<keyword evidence="2" id="KW-1185">Reference proteome</keyword>
<proteinExistence type="predicted"/>
<organism evidence="1 2">
    <name type="scientific">Colletotrichum godetiae</name>
    <dbReference type="NCBI Taxonomy" id="1209918"/>
    <lineage>
        <taxon>Eukaryota</taxon>
        <taxon>Fungi</taxon>
        <taxon>Dikarya</taxon>
        <taxon>Ascomycota</taxon>
        <taxon>Pezizomycotina</taxon>
        <taxon>Sordariomycetes</taxon>
        <taxon>Hypocreomycetidae</taxon>
        <taxon>Glomerellales</taxon>
        <taxon>Glomerellaceae</taxon>
        <taxon>Colletotrichum</taxon>
        <taxon>Colletotrichum acutatum species complex</taxon>
    </lineage>
</organism>
<evidence type="ECO:0000313" key="1">
    <source>
        <dbReference type="EMBL" id="KAK1688398.1"/>
    </source>
</evidence>
<dbReference type="EMBL" id="JAHMHR010000012">
    <property type="protein sequence ID" value="KAK1688398.1"/>
    <property type="molecule type" value="Genomic_DNA"/>
</dbReference>
<sequence>MPKEKVEGLRDDLTSRPTLLLVFRQGDATTRTTRTKGVFLADTISISSQVLSSDPPAHPPAPCGRLSRRSVMPTNLAASRPCRLYSSVKKRNAQAGTPRTGKERTAQFLPSQWETVPVAVVAVGTYGCVRIDSEPWPVRFCCLAIAAAAAAQLVGVLATADGDRGR</sequence>
<comment type="caution">
    <text evidence="1">The sequence shown here is derived from an EMBL/GenBank/DDBJ whole genome shotgun (WGS) entry which is preliminary data.</text>
</comment>
<dbReference type="AlphaFoldDB" id="A0AAJ0AQA5"/>
<gene>
    <name evidence="1" type="ORF">BDP55DRAFT_629987</name>
</gene>
<reference evidence="1" key="1">
    <citation type="submission" date="2021-06" db="EMBL/GenBank/DDBJ databases">
        <title>Comparative genomics, transcriptomics and evolutionary studies reveal genomic signatures of adaptation to plant cell wall in hemibiotrophic fungi.</title>
        <authorList>
            <consortium name="DOE Joint Genome Institute"/>
            <person name="Baroncelli R."/>
            <person name="Diaz J.F."/>
            <person name="Benocci T."/>
            <person name="Peng M."/>
            <person name="Battaglia E."/>
            <person name="Haridas S."/>
            <person name="Andreopoulos W."/>
            <person name="Labutti K."/>
            <person name="Pangilinan J."/>
            <person name="Floch G.L."/>
            <person name="Makela M.R."/>
            <person name="Henrissat B."/>
            <person name="Grigoriev I.V."/>
            <person name="Crouch J.A."/>
            <person name="De Vries R.P."/>
            <person name="Sukno S.A."/>
            <person name="Thon M.R."/>
        </authorList>
    </citation>
    <scope>NUCLEOTIDE SEQUENCE</scope>
    <source>
        <strain evidence="1">CBS 193.32</strain>
    </source>
</reference>
<name>A0AAJ0AQA5_9PEZI</name>